<dbReference type="GO" id="GO:0005227">
    <property type="term" value="F:calcium-activated cation channel activity"/>
    <property type="evidence" value="ECO:0007669"/>
    <property type="project" value="InterPro"/>
</dbReference>
<evidence type="ECO:0000256" key="1">
    <source>
        <dbReference type="SAM" id="MobiDB-lite"/>
    </source>
</evidence>
<feature type="transmembrane region" description="Helical" evidence="2">
    <location>
        <begin position="580"/>
        <end position="612"/>
    </location>
</feature>
<accession>A0AAV5AFI8</accession>
<comment type="caution">
    <text evidence="5">The sequence shown here is derived from an EMBL/GenBank/DDBJ whole genome shotgun (WGS) entry which is preliminary data.</text>
</comment>
<dbReference type="Pfam" id="PF14703">
    <property type="entry name" value="PHM7_cyt"/>
    <property type="match status" value="1"/>
</dbReference>
<evidence type="ECO:0000256" key="2">
    <source>
        <dbReference type="SAM" id="Phobius"/>
    </source>
</evidence>
<gene>
    <name evidence="5" type="ORF">Clacol_007299</name>
</gene>
<dbReference type="PANTHER" id="PTHR13018">
    <property type="entry name" value="PROBABLE MEMBRANE PROTEIN DUF221-RELATED"/>
    <property type="match status" value="1"/>
</dbReference>
<reference evidence="5" key="1">
    <citation type="submission" date="2021-10" db="EMBL/GenBank/DDBJ databases">
        <title>De novo Genome Assembly of Clathrus columnatus (Basidiomycota, Fungi) Using Illumina and Nanopore Sequence Data.</title>
        <authorList>
            <person name="Ogiso-Tanaka E."/>
            <person name="Itagaki H."/>
            <person name="Hosoya T."/>
            <person name="Hosaka K."/>
        </authorList>
    </citation>
    <scope>NUCLEOTIDE SEQUENCE</scope>
    <source>
        <strain evidence="5">MO-923</strain>
    </source>
</reference>
<proteinExistence type="predicted"/>
<dbReference type="GO" id="GO:0005886">
    <property type="term" value="C:plasma membrane"/>
    <property type="evidence" value="ECO:0007669"/>
    <property type="project" value="TreeGrafter"/>
</dbReference>
<evidence type="ECO:0000259" key="3">
    <source>
        <dbReference type="Pfam" id="PF02714"/>
    </source>
</evidence>
<keyword evidence="6" id="KW-1185">Reference proteome</keyword>
<feature type="domain" description="CSC1/OSCA1-like 7TM region" evidence="3">
    <location>
        <begin position="369"/>
        <end position="466"/>
    </location>
</feature>
<dbReference type="AlphaFoldDB" id="A0AAV5AFI8"/>
<keyword evidence="2" id="KW-1133">Transmembrane helix</keyword>
<dbReference type="Proteomes" id="UP001050691">
    <property type="component" value="Unassembled WGS sequence"/>
</dbReference>
<dbReference type="InterPro" id="IPR027815">
    <property type="entry name" value="CSC1/OSCA1-like_cyt"/>
</dbReference>
<feature type="domain" description="CSC1/OSCA1-like cytosolic" evidence="4">
    <location>
        <begin position="175"/>
        <end position="358"/>
    </location>
</feature>
<evidence type="ECO:0000313" key="6">
    <source>
        <dbReference type="Proteomes" id="UP001050691"/>
    </source>
</evidence>
<protein>
    <submittedName>
        <fullName evidence="5">Uncharacterized protein</fullName>
    </submittedName>
</protein>
<evidence type="ECO:0000259" key="4">
    <source>
        <dbReference type="Pfam" id="PF14703"/>
    </source>
</evidence>
<dbReference type="InterPro" id="IPR045122">
    <property type="entry name" value="Csc1-like"/>
</dbReference>
<keyword evidence="2" id="KW-0812">Transmembrane</keyword>
<evidence type="ECO:0000313" key="5">
    <source>
        <dbReference type="EMBL" id="GJJ13050.1"/>
    </source>
</evidence>
<organism evidence="5 6">
    <name type="scientific">Clathrus columnatus</name>
    <dbReference type="NCBI Taxonomy" id="1419009"/>
    <lineage>
        <taxon>Eukaryota</taxon>
        <taxon>Fungi</taxon>
        <taxon>Dikarya</taxon>
        <taxon>Basidiomycota</taxon>
        <taxon>Agaricomycotina</taxon>
        <taxon>Agaricomycetes</taxon>
        <taxon>Phallomycetidae</taxon>
        <taxon>Phallales</taxon>
        <taxon>Clathraceae</taxon>
        <taxon>Clathrus</taxon>
    </lineage>
</organism>
<feature type="transmembrane region" description="Helical" evidence="2">
    <location>
        <begin position="424"/>
        <end position="444"/>
    </location>
</feature>
<keyword evidence="2" id="KW-0472">Membrane</keyword>
<feature type="transmembrane region" description="Helical" evidence="2">
    <location>
        <begin position="371"/>
        <end position="397"/>
    </location>
</feature>
<dbReference type="InterPro" id="IPR003864">
    <property type="entry name" value="CSC1/OSCA1-like_7TM"/>
</dbReference>
<name>A0AAV5AFI8_9AGAM</name>
<sequence>MATPLNNTDPGNPWEGAPPGSPPKRRFRRVLMEKISEKFEGPWFTTQLVLAGFSPHEAHAHQAFFGWILPTIRTSEYTILQIVGLDAAVNNIGAIEDPDDDSDWFISDPPPTSPPTAPSKDWLDLITEASSYLTVHFIFTYIFTLLALKFIHSNYKRFIRSRQLFSLELVHSIAARTVMVTNLPPHLQNEHSLAVYFENMNLAVESVNVVREPGGLEDLLHKRTEALLKLENAWVDYVGNPSSIESYDPSLNVRADVDGLESQRNRLVIPRRKRPTLRPSWLSLKTVDAIEYIQKQFHDLDEKVRKKRQMKFKATSSAFVTFEKMSSAQIASQVAHASHPSESLTCLAPEPRDIIWANIALSSTALQVREIVVMGLMALLLFSWVFPVTALAGLLSYTEIKKVAPWLGRLIDSSPQIKAIVQNSLPSVALISLMALLPFILEFLTYQQGYRARSWIEFSLLKNTYLELVLELANSPAKVPERLAASLQKGNARHFFLWWVKSLFRLCAPSFDLLFWDYADAIAESRCTHSLNVLSFIYHPNPKRFVKFRSEIVSYDIPCLDFAELNAPPMINYGTVYPQAILIFVVTLLYSIIQPLIVFFGAAYFGIAYVVYKYKLLFGRSPVSLMHYLLDADLTPKYSINRTNHKVKHGR</sequence>
<feature type="compositionally biased region" description="Polar residues" evidence="1">
    <location>
        <begin position="1"/>
        <end position="10"/>
    </location>
</feature>
<dbReference type="EMBL" id="BPWL01000008">
    <property type="protein sequence ID" value="GJJ13050.1"/>
    <property type="molecule type" value="Genomic_DNA"/>
</dbReference>
<dbReference type="PANTHER" id="PTHR13018:SF5">
    <property type="entry name" value="RE44586P"/>
    <property type="match status" value="1"/>
</dbReference>
<feature type="region of interest" description="Disordered" evidence="1">
    <location>
        <begin position="1"/>
        <end position="25"/>
    </location>
</feature>
<feature type="domain" description="CSC1/OSCA1-like 7TM region" evidence="3">
    <location>
        <begin position="564"/>
        <end position="618"/>
    </location>
</feature>
<feature type="transmembrane region" description="Helical" evidence="2">
    <location>
        <begin position="129"/>
        <end position="151"/>
    </location>
</feature>
<dbReference type="Pfam" id="PF02714">
    <property type="entry name" value="RSN1_7TM"/>
    <property type="match status" value="2"/>
</dbReference>